<protein>
    <submittedName>
        <fullName evidence="3">Uncharacterized protein</fullName>
    </submittedName>
</protein>
<feature type="signal peptide" evidence="2">
    <location>
        <begin position="1"/>
        <end position="23"/>
    </location>
</feature>
<sequence length="322" mass="34641">MTRFRSPIAVLSVCAALSYGTSADDNLIIDKSSCKGLQPAALNSTTRALSNSFQLGIETSTYIHTGLSADGDKGAVTQSFWVDTSDKDLFSTDLEGTDGCFLMFYDLNEEWYEKLEEQEFECLTTLAPSGCLAALRSMSNPPKEWKGEGRAPCSEFYKDVEIPNACPSLKNAKFEIISTNNHTKDADTSSCHTDSNTSGSRSTFVSLTRPADDSKRRFENYDAMAKEAYFFLETFYQVPNVTDGGAVNYSAGYTVASTASCWINNNFTQGSRVPGTPVEEDPKNPEGTARPGHGSGGQNGAGVVGASSLAWAVVVAGYLLAL</sequence>
<dbReference type="AlphaFoldDB" id="A0A6A5XXS0"/>
<dbReference type="Proteomes" id="UP000799778">
    <property type="component" value="Unassembled WGS sequence"/>
</dbReference>
<reference evidence="3" key="1">
    <citation type="journal article" date="2020" name="Stud. Mycol.">
        <title>101 Dothideomycetes genomes: a test case for predicting lifestyles and emergence of pathogens.</title>
        <authorList>
            <person name="Haridas S."/>
            <person name="Albert R."/>
            <person name="Binder M."/>
            <person name="Bloem J."/>
            <person name="Labutti K."/>
            <person name="Salamov A."/>
            <person name="Andreopoulos B."/>
            <person name="Baker S."/>
            <person name="Barry K."/>
            <person name="Bills G."/>
            <person name="Bluhm B."/>
            <person name="Cannon C."/>
            <person name="Castanera R."/>
            <person name="Culley D."/>
            <person name="Daum C."/>
            <person name="Ezra D."/>
            <person name="Gonzalez J."/>
            <person name="Henrissat B."/>
            <person name="Kuo A."/>
            <person name="Liang C."/>
            <person name="Lipzen A."/>
            <person name="Lutzoni F."/>
            <person name="Magnuson J."/>
            <person name="Mondo S."/>
            <person name="Nolan M."/>
            <person name="Ohm R."/>
            <person name="Pangilinan J."/>
            <person name="Park H.-J."/>
            <person name="Ramirez L."/>
            <person name="Alfaro M."/>
            <person name="Sun H."/>
            <person name="Tritt A."/>
            <person name="Yoshinaga Y."/>
            <person name="Zwiers L.-H."/>
            <person name="Turgeon B."/>
            <person name="Goodwin S."/>
            <person name="Spatafora J."/>
            <person name="Crous P."/>
            <person name="Grigoriev I."/>
        </authorList>
    </citation>
    <scope>NUCLEOTIDE SEQUENCE</scope>
    <source>
        <strain evidence="3">CBS 175.79</strain>
    </source>
</reference>
<evidence type="ECO:0000313" key="3">
    <source>
        <dbReference type="EMBL" id="KAF2017756.1"/>
    </source>
</evidence>
<dbReference type="RefSeq" id="XP_033386095.1">
    <property type="nucleotide sequence ID" value="XM_033525818.1"/>
</dbReference>
<feature type="compositionally biased region" description="Polar residues" evidence="1">
    <location>
        <begin position="188"/>
        <end position="206"/>
    </location>
</feature>
<keyword evidence="2" id="KW-0732">Signal</keyword>
<proteinExistence type="predicted"/>
<gene>
    <name evidence="3" type="ORF">BU24DRAFT_407741</name>
</gene>
<evidence type="ECO:0000256" key="1">
    <source>
        <dbReference type="SAM" id="MobiDB-lite"/>
    </source>
</evidence>
<feature type="region of interest" description="Disordered" evidence="1">
    <location>
        <begin position="183"/>
        <end position="208"/>
    </location>
</feature>
<keyword evidence="4" id="KW-1185">Reference proteome</keyword>
<evidence type="ECO:0000313" key="4">
    <source>
        <dbReference type="Proteomes" id="UP000799778"/>
    </source>
</evidence>
<accession>A0A6A5XXS0</accession>
<feature type="chain" id="PRO_5025450780" evidence="2">
    <location>
        <begin position="24"/>
        <end position="322"/>
    </location>
</feature>
<name>A0A6A5XXS0_9PLEO</name>
<dbReference type="GeneID" id="54283215"/>
<organism evidence="3 4">
    <name type="scientific">Aaosphaeria arxii CBS 175.79</name>
    <dbReference type="NCBI Taxonomy" id="1450172"/>
    <lineage>
        <taxon>Eukaryota</taxon>
        <taxon>Fungi</taxon>
        <taxon>Dikarya</taxon>
        <taxon>Ascomycota</taxon>
        <taxon>Pezizomycotina</taxon>
        <taxon>Dothideomycetes</taxon>
        <taxon>Pleosporomycetidae</taxon>
        <taxon>Pleosporales</taxon>
        <taxon>Pleosporales incertae sedis</taxon>
        <taxon>Aaosphaeria</taxon>
    </lineage>
</organism>
<feature type="region of interest" description="Disordered" evidence="1">
    <location>
        <begin position="270"/>
        <end position="299"/>
    </location>
</feature>
<evidence type="ECO:0000256" key="2">
    <source>
        <dbReference type="SAM" id="SignalP"/>
    </source>
</evidence>
<dbReference type="EMBL" id="ML978068">
    <property type="protein sequence ID" value="KAF2017756.1"/>
    <property type="molecule type" value="Genomic_DNA"/>
</dbReference>